<gene>
    <name evidence="1" type="primary">orf9</name>
    <name evidence="1" type="ORF">Hz2V009</name>
</gene>
<organism evidence="1 2">
    <name type="scientific">Helicoverpa zea nudivirus 2</name>
    <name type="common">HzNV-2</name>
    <dbReference type="NCBI Taxonomy" id="1128424"/>
    <lineage>
        <taxon>Viruses</taxon>
        <taxon>Viruses incertae sedis</taxon>
        <taxon>Naldaviricetes</taxon>
        <taxon>Lefavirales</taxon>
        <taxon>Nudiviridae</taxon>
        <taxon>Betanudivirus</taxon>
        <taxon>Betanudivirus hezeae</taxon>
    </lineage>
</organism>
<organismHost>
    <name type="scientific">Helicoverpa zea</name>
    <name type="common">Corn earworm moth</name>
    <name type="synonym">Heliothis zea</name>
    <dbReference type="NCBI Taxonomy" id="7113"/>
</organismHost>
<accession>G9I035</accession>
<dbReference type="KEGG" id="vg:11536458"/>
<proteinExistence type="predicted"/>
<reference evidence="1 2" key="1">
    <citation type="journal article" date="2012" name="Viruses">
        <title>Analysis of the Genome of the Sexually Transmitted Insect Virus Helicoverpa zea Nudivirus 2.</title>
        <authorList>
            <person name="Burand J.P."/>
            <person name="Kim W."/>
            <person name="Afonso C.L."/>
            <person name="Tulman E.R."/>
            <person name="Kutish G.F."/>
            <person name="Lu Z."/>
            <person name="Rock D.L."/>
        </authorList>
    </citation>
    <scope>NUCLEOTIDE SEQUENCE [LARGE SCALE GENOMIC DNA]</scope>
    <source>
        <strain evidence="1">MS1</strain>
    </source>
</reference>
<name>G9I035_HZNV2</name>
<evidence type="ECO:0000313" key="1">
    <source>
        <dbReference type="EMBL" id="AEW69558.1"/>
    </source>
</evidence>
<dbReference type="Proteomes" id="UP000029779">
    <property type="component" value="Segment"/>
</dbReference>
<evidence type="ECO:0000313" key="2">
    <source>
        <dbReference type="Proteomes" id="UP000029779"/>
    </source>
</evidence>
<keyword evidence="2" id="KW-1185">Reference proteome</keyword>
<dbReference type="RefSeq" id="YP_004956757.1">
    <property type="nucleotide sequence ID" value="NC_004156.2"/>
</dbReference>
<dbReference type="EMBL" id="JN418988">
    <property type="protein sequence ID" value="AEW69558.1"/>
    <property type="molecule type" value="Genomic_DNA"/>
</dbReference>
<protein>
    <submittedName>
        <fullName evidence="1">Uncharacterized protein</fullName>
    </submittedName>
</protein>
<dbReference type="GeneID" id="11536458"/>
<sequence>MHGLILLLTFVTCIFLILNKNNWIQQELELHRTLACMPFLNRDFILYTYHTFAPLCEPEPETST</sequence>